<name>A0ACB6ZIB8_THEGA</name>
<dbReference type="EMBL" id="MU117996">
    <property type="protein sequence ID" value="KAF9649550.1"/>
    <property type="molecule type" value="Genomic_DNA"/>
</dbReference>
<proteinExistence type="predicted"/>
<sequence length="1146" mass="127706">MATANATGGGDEEWMRMNDTRWRGLGLTDSIKNIEDKWLLLPAFLKVKGLVKQHIDSFNYFVDVDIKNILKANNKVTSDVDPRFWLKYTDISVGFPDRTDPDAIDKSITPHECRLRDTTYSAPIYVTIQYTRGKKIVKRPNVCIGRLPIMLRSNKCVLAGRSEAMLARMTECPLDPGGYFIVKGTEKVILVQEQLSKNRIIVETDPVKQIVQASCTSSTHGGLKSKTYVVTKKGKIYLRHNSIAEDVPIAIALKALGIQSDKEILLLTAGTTEAYRSTFSQCLEEAAKLGVFTRHQALEFIGAKVKVNRKVVGPRRPAWEEALEALATIVLAHVTVKGTNLRPKAIFVGTMTRRVLMAMNDEKMVDDRDYVGNKRLELAGQLLALLFEDLFKTFNVTLKSGIDKVLKKPSRTTEFDAFNTMQFTGDLITSGFVRAISTGNWSLKRFKMDRAGVTHVLSRLSFISALGMMTRISSQFEKTRKVSGPRALQPSQWGMLCPSDTPEGEACGLVKNLALMTHITTDVDEEPIIRLAYLLGVEDISLATGTEIYSPGTFVVHINGSIIGITRYATRFVYNFRKLRRAGKVSEFVGVYTNHHQKAIHVASDGGRICRPMIIVEDGKPRVKMEHIEMLKRGEVTFDWFLHEGLVEYLDVNEENDSYIALYESTVEPTTTHLEIEPFTILGAVAGLIPYPHHNQSPRNTYQCAMGKQAIGAIAYNQLNRIDTLLYLMVYPQQPMVKTKTIELVGYDKLPAGQNATVAVMSYSGYDIEDALILNKSSLDRGYGRCQVLRKYTTLIRRYPNGTFDRLADAPVENGQIHKKYDIIQPDGLAGVGERVEPGDVYINKQTPANANDNSFTGQASAVSYKNSPMAYKSPIPGNIDKVMITDTDNDQTLIKVLIRQTRRPELGDKFSSRHGQKGVCGLIVNQEDMPFNDQGICPDTIMNPHGFPSRMTVGKMIELLAGKAGVLAGKLQYGTAFGGSKVEDMARILVENGFNYAGKDILTSGITGEPHEAYTFFGPIYYQKLKHMVMDKMHARARGPRATLTRQPTEGRSREGGLRLGEMERDCLIGYGATQLLLERLMISSDKFEVNACEDCGLMGYNGWCTYCKSSKKMAQLTIPYAAKLLFQEMMAMNVVPRLILADAS</sequence>
<reference evidence="1" key="1">
    <citation type="submission" date="2019-10" db="EMBL/GenBank/DDBJ databases">
        <authorList>
            <consortium name="DOE Joint Genome Institute"/>
            <person name="Kuo A."/>
            <person name="Miyauchi S."/>
            <person name="Kiss E."/>
            <person name="Drula E."/>
            <person name="Kohler A."/>
            <person name="Sanchez-Garcia M."/>
            <person name="Andreopoulos B."/>
            <person name="Barry K.W."/>
            <person name="Bonito G."/>
            <person name="Buee M."/>
            <person name="Carver A."/>
            <person name="Chen C."/>
            <person name="Cichocki N."/>
            <person name="Clum A."/>
            <person name="Culley D."/>
            <person name="Crous P.W."/>
            <person name="Fauchery L."/>
            <person name="Girlanda M."/>
            <person name="Hayes R."/>
            <person name="Keri Z."/>
            <person name="Labutti K."/>
            <person name="Lipzen A."/>
            <person name="Lombard V."/>
            <person name="Magnuson J."/>
            <person name="Maillard F."/>
            <person name="Morin E."/>
            <person name="Murat C."/>
            <person name="Nolan M."/>
            <person name="Ohm R."/>
            <person name="Pangilinan J."/>
            <person name="Pereira M."/>
            <person name="Perotto S."/>
            <person name="Peter M."/>
            <person name="Riley R."/>
            <person name="Sitrit Y."/>
            <person name="Stielow B."/>
            <person name="Szollosi G."/>
            <person name="Zifcakova L."/>
            <person name="Stursova M."/>
            <person name="Spatafora J.W."/>
            <person name="Tedersoo L."/>
            <person name="Vaario L.-M."/>
            <person name="Yamada A."/>
            <person name="Yan M."/>
            <person name="Wang P."/>
            <person name="Xu J."/>
            <person name="Bruns T."/>
            <person name="Baldrian P."/>
            <person name="Vilgalys R."/>
            <person name="Henrissat B."/>
            <person name="Grigoriev I.V."/>
            <person name="Hibbett D."/>
            <person name="Nagy L.G."/>
            <person name="Martin F.M."/>
        </authorList>
    </citation>
    <scope>NUCLEOTIDE SEQUENCE</scope>
    <source>
        <strain evidence="1">P2</strain>
    </source>
</reference>
<evidence type="ECO:0000313" key="2">
    <source>
        <dbReference type="Proteomes" id="UP000886501"/>
    </source>
</evidence>
<gene>
    <name evidence="1" type="ORF">BDM02DRAFT_3113570</name>
</gene>
<comment type="caution">
    <text evidence="1">The sequence shown here is derived from an EMBL/GenBank/DDBJ whole genome shotgun (WGS) entry which is preliminary data.</text>
</comment>
<keyword evidence="2" id="KW-1185">Reference proteome</keyword>
<reference evidence="1" key="2">
    <citation type="journal article" date="2020" name="Nat. Commun.">
        <title>Large-scale genome sequencing of mycorrhizal fungi provides insights into the early evolution of symbiotic traits.</title>
        <authorList>
            <person name="Miyauchi S."/>
            <person name="Kiss E."/>
            <person name="Kuo A."/>
            <person name="Drula E."/>
            <person name="Kohler A."/>
            <person name="Sanchez-Garcia M."/>
            <person name="Morin E."/>
            <person name="Andreopoulos B."/>
            <person name="Barry K.W."/>
            <person name="Bonito G."/>
            <person name="Buee M."/>
            <person name="Carver A."/>
            <person name="Chen C."/>
            <person name="Cichocki N."/>
            <person name="Clum A."/>
            <person name="Culley D."/>
            <person name="Crous P.W."/>
            <person name="Fauchery L."/>
            <person name="Girlanda M."/>
            <person name="Hayes R.D."/>
            <person name="Keri Z."/>
            <person name="LaButti K."/>
            <person name="Lipzen A."/>
            <person name="Lombard V."/>
            <person name="Magnuson J."/>
            <person name="Maillard F."/>
            <person name="Murat C."/>
            <person name="Nolan M."/>
            <person name="Ohm R.A."/>
            <person name="Pangilinan J."/>
            <person name="Pereira M.F."/>
            <person name="Perotto S."/>
            <person name="Peter M."/>
            <person name="Pfister S."/>
            <person name="Riley R."/>
            <person name="Sitrit Y."/>
            <person name="Stielow J.B."/>
            <person name="Szollosi G."/>
            <person name="Zifcakova L."/>
            <person name="Stursova M."/>
            <person name="Spatafora J.W."/>
            <person name="Tedersoo L."/>
            <person name="Vaario L.M."/>
            <person name="Yamada A."/>
            <person name="Yan M."/>
            <person name="Wang P."/>
            <person name="Xu J."/>
            <person name="Bruns T."/>
            <person name="Baldrian P."/>
            <person name="Vilgalys R."/>
            <person name="Dunand C."/>
            <person name="Henrissat B."/>
            <person name="Grigoriev I.V."/>
            <person name="Hibbett D."/>
            <person name="Nagy L.G."/>
            <person name="Martin F.M."/>
        </authorList>
    </citation>
    <scope>NUCLEOTIDE SEQUENCE</scope>
    <source>
        <strain evidence="1">P2</strain>
    </source>
</reference>
<protein>
    <submittedName>
        <fullName evidence="1">Beta and beta-prime subunits of DNA dependent RNA-polymerase</fullName>
    </submittedName>
</protein>
<accession>A0ACB6ZIB8</accession>
<evidence type="ECO:0000313" key="1">
    <source>
        <dbReference type="EMBL" id="KAF9649550.1"/>
    </source>
</evidence>
<organism evidence="1 2">
    <name type="scientific">Thelephora ganbajun</name>
    <name type="common">Ganba fungus</name>
    <dbReference type="NCBI Taxonomy" id="370292"/>
    <lineage>
        <taxon>Eukaryota</taxon>
        <taxon>Fungi</taxon>
        <taxon>Dikarya</taxon>
        <taxon>Basidiomycota</taxon>
        <taxon>Agaricomycotina</taxon>
        <taxon>Agaricomycetes</taxon>
        <taxon>Thelephorales</taxon>
        <taxon>Thelephoraceae</taxon>
        <taxon>Thelephora</taxon>
    </lineage>
</organism>
<dbReference type="Proteomes" id="UP000886501">
    <property type="component" value="Unassembled WGS sequence"/>
</dbReference>